<reference evidence="3" key="1">
    <citation type="journal article" date="2020" name="mSystems">
        <title>Genome- and Community-Level Interaction Insights into Carbon Utilization and Element Cycling Functions of Hydrothermarchaeota in Hydrothermal Sediment.</title>
        <authorList>
            <person name="Zhou Z."/>
            <person name="Liu Y."/>
            <person name="Xu W."/>
            <person name="Pan J."/>
            <person name="Luo Z.H."/>
            <person name="Li M."/>
        </authorList>
    </citation>
    <scope>NUCLEOTIDE SEQUENCE [LARGE SCALE GENOMIC DNA]</scope>
    <source>
        <strain evidence="3">SpSt-374</strain>
    </source>
</reference>
<proteinExistence type="inferred from homology"/>
<organism evidence="3">
    <name type="scientific">Planktothricoides sp. SpSt-374</name>
    <dbReference type="NCBI Taxonomy" id="2282167"/>
    <lineage>
        <taxon>Bacteria</taxon>
        <taxon>Bacillati</taxon>
        <taxon>Cyanobacteriota</taxon>
        <taxon>Cyanophyceae</taxon>
        <taxon>Oscillatoriophycideae</taxon>
        <taxon>Oscillatoriales</taxon>
        <taxon>Oscillatoriaceae</taxon>
        <taxon>Planktothricoides</taxon>
    </lineage>
</organism>
<dbReference type="GO" id="GO:0055085">
    <property type="term" value="P:transmembrane transport"/>
    <property type="evidence" value="ECO:0007669"/>
    <property type="project" value="InterPro"/>
</dbReference>
<dbReference type="PROSITE" id="PS51257">
    <property type="entry name" value="PROKAR_LIPOPROTEIN"/>
    <property type="match status" value="1"/>
</dbReference>
<dbReference type="Gene3D" id="3.40.190.10">
    <property type="entry name" value="Periplasmic binding protein-like II"/>
    <property type="match status" value="2"/>
</dbReference>
<comment type="similarity">
    <text evidence="1">Belongs to the phosphate/phosphite/phosphonate binding protein family.</text>
</comment>
<evidence type="ECO:0000313" key="3">
    <source>
        <dbReference type="EMBL" id="HGG02966.1"/>
    </source>
</evidence>
<dbReference type="EMBL" id="DSPX01000203">
    <property type="protein sequence ID" value="HGG02966.1"/>
    <property type="molecule type" value="Genomic_DNA"/>
</dbReference>
<name>A0A7C3ZWN8_9CYAN</name>
<gene>
    <name evidence="3" type="primary">phnD</name>
    <name evidence="3" type="ORF">ENR15_20555</name>
</gene>
<dbReference type="PANTHER" id="PTHR35841:SF1">
    <property type="entry name" value="PHOSPHONATES-BINDING PERIPLASMIC PROTEIN"/>
    <property type="match status" value="1"/>
</dbReference>
<sequence length="293" mass="31110">MKRRNFIWYSMLFVVGCGTAQNTRSGTDAPVALKNPEKLRLAVTDALSLEKLQQDYEPFRRSLEAVLGVKIEFFPVANTTAAASALQLNQVDLALAGPSEYVVIRARTNAVASIAITRPNYHSIIAVPATSAIKSLGELKGKKIALSDVGSTSGHLGPLKLLLDAGLNPKSDITTLMLGDEGSVAALKNGEADAWGGSAIDYREFLSASEFPALATSAPLPSDVLVASSHLAPEFVDNITALMVANQAQLITGLVAGESTKKYLGSQIVAAQDTDYDMIRQVYQALGQGDFIK</sequence>
<evidence type="ECO:0000256" key="2">
    <source>
        <dbReference type="ARBA" id="ARBA00022729"/>
    </source>
</evidence>
<dbReference type="NCBIfam" id="TIGR01098">
    <property type="entry name" value="3A0109s03R"/>
    <property type="match status" value="1"/>
</dbReference>
<dbReference type="PANTHER" id="PTHR35841">
    <property type="entry name" value="PHOSPHONATES-BINDING PERIPLASMIC PROTEIN"/>
    <property type="match status" value="1"/>
</dbReference>
<dbReference type="InterPro" id="IPR005770">
    <property type="entry name" value="PhnD"/>
</dbReference>
<accession>A0A7C3ZWN8</accession>
<dbReference type="AlphaFoldDB" id="A0A7C3ZWN8"/>
<dbReference type="SUPFAM" id="SSF53850">
    <property type="entry name" value="Periplasmic binding protein-like II"/>
    <property type="match status" value="1"/>
</dbReference>
<dbReference type="Pfam" id="PF12974">
    <property type="entry name" value="Phosphonate-bd"/>
    <property type="match status" value="1"/>
</dbReference>
<evidence type="ECO:0000256" key="1">
    <source>
        <dbReference type="ARBA" id="ARBA00007162"/>
    </source>
</evidence>
<keyword evidence="2" id="KW-0732">Signal</keyword>
<dbReference type="GO" id="GO:0043190">
    <property type="term" value="C:ATP-binding cassette (ABC) transporter complex"/>
    <property type="evidence" value="ECO:0007669"/>
    <property type="project" value="InterPro"/>
</dbReference>
<comment type="caution">
    <text evidence="3">The sequence shown here is derived from an EMBL/GenBank/DDBJ whole genome shotgun (WGS) entry which is preliminary data.</text>
</comment>
<protein>
    <submittedName>
        <fullName evidence="3">Phosphate/phosphite/phosphonate ABC transporter substrate-binding protein</fullName>
    </submittedName>
</protein>